<dbReference type="OrthoDB" id="9789133at2"/>
<organism evidence="1 2">
    <name type="scientific">Clostridium oryzae</name>
    <dbReference type="NCBI Taxonomy" id="1450648"/>
    <lineage>
        <taxon>Bacteria</taxon>
        <taxon>Bacillati</taxon>
        <taxon>Bacillota</taxon>
        <taxon>Clostridia</taxon>
        <taxon>Eubacteriales</taxon>
        <taxon>Clostridiaceae</taxon>
        <taxon>Clostridium</taxon>
    </lineage>
</organism>
<dbReference type="InterPro" id="IPR036866">
    <property type="entry name" value="RibonucZ/Hydroxyglut_hydro"/>
</dbReference>
<proteinExistence type="predicted"/>
<dbReference type="Pfam" id="PF13483">
    <property type="entry name" value="Lactamase_B_3"/>
    <property type="match status" value="1"/>
</dbReference>
<sequence>MKITWYGHSCFLLENSSGKKLLTDPFDPSIGYSAISDSVDIVTISHHHYDHDCTDYLKGTPKIIDSLVKCNLNGFSIQGIPCYHDKFKGLKRGKNIAYIYECDNIRICHLGDLGHLPNEEFYSYLQDIDALLIPIGGNFTIDGTEAAEISKRIKSHIIIPMHYKTQSLLLPIEGAEKFISAMGNVSKLNSNFTEISSSVSEINKVLLLNCK</sequence>
<gene>
    <name evidence="1" type="ORF">CLORY_24400</name>
</gene>
<comment type="caution">
    <text evidence="1">The sequence shown here is derived from an EMBL/GenBank/DDBJ whole genome shotgun (WGS) entry which is preliminary data.</text>
</comment>
<name>A0A1V4INI9_9CLOT</name>
<reference evidence="1 2" key="1">
    <citation type="submission" date="2017-03" db="EMBL/GenBank/DDBJ databases">
        <title>Genome sequence of Clostridium oryzae DSM 28571.</title>
        <authorList>
            <person name="Poehlein A."/>
            <person name="Daniel R."/>
        </authorList>
    </citation>
    <scope>NUCLEOTIDE SEQUENCE [LARGE SCALE GENOMIC DNA]</scope>
    <source>
        <strain evidence="1 2">DSM 28571</strain>
    </source>
</reference>
<evidence type="ECO:0000313" key="2">
    <source>
        <dbReference type="Proteomes" id="UP000190080"/>
    </source>
</evidence>
<dbReference type="STRING" id="1450648.CLORY_24400"/>
<evidence type="ECO:0000313" key="1">
    <source>
        <dbReference type="EMBL" id="OPJ61047.1"/>
    </source>
</evidence>
<keyword evidence="1" id="KW-0378">Hydrolase</keyword>
<dbReference type="RefSeq" id="WP_079424807.1">
    <property type="nucleotide sequence ID" value="NZ_MZGV01000025.1"/>
</dbReference>
<dbReference type="EMBL" id="MZGV01000025">
    <property type="protein sequence ID" value="OPJ61047.1"/>
    <property type="molecule type" value="Genomic_DNA"/>
</dbReference>
<dbReference type="PANTHER" id="PTHR42967:SF1">
    <property type="entry name" value="MBL FOLD METALLO-HYDROLASE"/>
    <property type="match status" value="1"/>
</dbReference>
<dbReference type="Gene3D" id="3.60.15.10">
    <property type="entry name" value="Ribonuclease Z/Hydroxyacylglutathione hydrolase-like"/>
    <property type="match status" value="1"/>
</dbReference>
<dbReference type="SUPFAM" id="SSF56281">
    <property type="entry name" value="Metallo-hydrolase/oxidoreductase"/>
    <property type="match status" value="1"/>
</dbReference>
<protein>
    <submittedName>
        <fullName evidence="1">Metal-dependent hydrolase</fullName>
    </submittedName>
</protein>
<dbReference type="Proteomes" id="UP000190080">
    <property type="component" value="Unassembled WGS sequence"/>
</dbReference>
<dbReference type="AlphaFoldDB" id="A0A1V4INI9"/>
<dbReference type="GO" id="GO:0016787">
    <property type="term" value="F:hydrolase activity"/>
    <property type="evidence" value="ECO:0007669"/>
    <property type="project" value="UniProtKB-KW"/>
</dbReference>
<accession>A0A1V4INI9</accession>
<keyword evidence="2" id="KW-1185">Reference proteome</keyword>
<dbReference type="PANTHER" id="PTHR42967">
    <property type="entry name" value="METAL DEPENDENT HYDROLASE"/>
    <property type="match status" value="1"/>
</dbReference>